<dbReference type="PANTHER" id="PTHR13036:SF0">
    <property type="entry name" value="CHITOBIOSYLDIPHOSPHODOLICHOL BETA-MANNOSYLTRANSFERASE"/>
    <property type="match status" value="1"/>
</dbReference>
<evidence type="ECO:0000256" key="11">
    <source>
        <dbReference type="ARBA" id="ARBA00023136"/>
    </source>
</evidence>
<comment type="catalytic activity">
    <reaction evidence="17">
        <text>an N,N'-diacetylchitobiosyl-diphospho-di-trans,poly-cis-dolichol + GDP-alpha-D-mannose = a beta-D-Man-(1-&gt;4)-beta-D-GlcNAc-(1-&gt;4)-alpha-D-GlcNAc-diphospho-di-trans,poly-cis-dolichol + GDP + H(+)</text>
        <dbReference type="Rhea" id="RHEA:13865"/>
        <dbReference type="Rhea" id="RHEA-COMP:19510"/>
        <dbReference type="Rhea" id="RHEA-COMP:19511"/>
        <dbReference type="ChEBI" id="CHEBI:15378"/>
        <dbReference type="ChEBI" id="CHEBI:57269"/>
        <dbReference type="ChEBI" id="CHEBI:57527"/>
        <dbReference type="ChEBI" id="CHEBI:58189"/>
        <dbReference type="ChEBI" id="CHEBI:58472"/>
        <dbReference type="EC" id="2.4.1.142"/>
    </reaction>
    <physiologicalReaction direction="left-to-right" evidence="17">
        <dbReference type="Rhea" id="RHEA:13866"/>
    </physiologicalReaction>
</comment>
<sequence length="464" mass="53364">MFENFERIEAFDDSLKRGSWLWWLVGFYLTLPITVYIILPFLTYKGSAGKRKTISILVLGDVGHSPRMCYHARSFSELDYNVNLCGYVETEPPTAVIDDINIEIHPIHAIQNTMELPYLAFAVQKVLMQLVQLGRLLFELRGSHYFMIQNPPSLPLLLLVVVFIKLFSRNSLLIIDWHNLNYTILNLKFKNMSHPMVRLLRLYEKYLGRCAWLNLTVTNQMKQFLVTEFQLNPRKIIVLHDRPARQFVPLVDANDKKKEILSNHELFQGIKNIQDYRIIVSATSFTPDEDFEILLRALKTYDDNKSNIAPLLLIITGKGPLKQMFLDRVDSLDFSPKVIVKTAWLSSEDYPKILSLADLAVSLHTSSSGIDLPMKIVDFFGVGVPVVTLDFPAIGELVKDQVNGMVTHTTEKSDEADQMYKLITKAMSDPQLLSTLKENAIEESKNTWDINWRTHLEKVFYYGD</sequence>
<comment type="pathway">
    <text evidence="2">Protein modification; protein glycosylation.</text>
</comment>
<evidence type="ECO:0000256" key="7">
    <source>
        <dbReference type="ARBA" id="ARBA00022679"/>
    </source>
</evidence>
<evidence type="ECO:0000256" key="4">
    <source>
        <dbReference type="ARBA" id="ARBA00012611"/>
    </source>
</evidence>
<keyword evidence="8 18" id="KW-0812">Transmembrane</keyword>
<dbReference type="PANTHER" id="PTHR13036">
    <property type="entry name" value="BETA1,4 MANNOSYLTRANSFERASE"/>
    <property type="match status" value="1"/>
</dbReference>
<evidence type="ECO:0000259" key="19">
    <source>
        <dbReference type="Pfam" id="PF00534"/>
    </source>
</evidence>
<keyword evidence="9" id="KW-0256">Endoplasmic reticulum</keyword>
<evidence type="ECO:0000313" key="20">
    <source>
        <dbReference type="EMBL" id="OVF08998.1"/>
    </source>
</evidence>
<name>A0AA91Q1L7_CLALS</name>
<gene>
    <name evidence="20" type="ORF">A9F13_06g01287</name>
</gene>
<dbReference type="EC" id="2.4.1.142" evidence="4"/>
<evidence type="ECO:0000256" key="13">
    <source>
        <dbReference type="ARBA" id="ARBA00030745"/>
    </source>
</evidence>
<feature type="transmembrane region" description="Helical" evidence="18">
    <location>
        <begin position="20"/>
        <end position="42"/>
    </location>
</feature>
<keyword evidence="7" id="KW-0808">Transferase</keyword>
<evidence type="ECO:0000256" key="6">
    <source>
        <dbReference type="ARBA" id="ARBA00022676"/>
    </source>
</evidence>
<evidence type="ECO:0000256" key="9">
    <source>
        <dbReference type="ARBA" id="ARBA00022824"/>
    </source>
</evidence>
<proteinExistence type="inferred from homology"/>
<dbReference type="GO" id="GO:0005789">
    <property type="term" value="C:endoplasmic reticulum membrane"/>
    <property type="evidence" value="ECO:0007669"/>
    <property type="project" value="UniProtKB-SubCell"/>
</dbReference>
<organism evidence="20 21">
    <name type="scientific">Clavispora lusitaniae</name>
    <name type="common">Candida lusitaniae</name>
    <dbReference type="NCBI Taxonomy" id="36911"/>
    <lineage>
        <taxon>Eukaryota</taxon>
        <taxon>Fungi</taxon>
        <taxon>Dikarya</taxon>
        <taxon>Ascomycota</taxon>
        <taxon>Saccharomycotina</taxon>
        <taxon>Pichiomycetes</taxon>
        <taxon>Metschnikowiaceae</taxon>
        <taxon>Clavispora</taxon>
    </lineage>
</organism>
<evidence type="ECO:0000256" key="5">
    <source>
        <dbReference type="ARBA" id="ARBA00015841"/>
    </source>
</evidence>
<evidence type="ECO:0000256" key="14">
    <source>
        <dbReference type="ARBA" id="ARBA00031434"/>
    </source>
</evidence>
<dbReference type="Gene3D" id="3.40.50.2000">
    <property type="entry name" value="Glycogen Phosphorylase B"/>
    <property type="match status" value="1"/>
</dbReference>
<dbReference type="Pfam" id="PF00534">
    <property type="entry name" value="Glycos_transf_1"/>
    <property type="match status" value="1"/>
</dbReference>
<comment type="caution">
    <text evidence="20">The sequence shown here is derived from an EMBL/GenBank/DDBJ whole genome shotgun (WGS) entry which is preliminary data.</text>
</comment>
<evidence type="ECO:0000256" key="17">
    <source>
        <dbReference type="ARBA" id="ARBA00045071"/>
    </source>
</evidence>
<dbReference type="InterPro" id="IPR026051">
    <property type="entry name" value="ALG1-like"/>
</dbReference>
<comment type="similarity">
    <text evidence="3">Belongs to the glycosyltransferase group 1 family.</text>
</comment>
<keyword evidence="11 18" id="KW-0472">Membrane</keyword>
<keyword evidence="10 18" id="KW-1133">Transmembrane helix</keyword>
<evidence type="ECO:0000256" key="18">
    <source>
        <dbReference type="SAM" id="Phobius"/>
    </source>
</evidence>
<feature type="transmembrane region" description="Helical" evidence="18">
    <location>
        <begin position="144"/>
        <end position="164"/>
    </location>
</feature>
<evidence type="ECO:0000256" key="16">
    <source>
        <dbReference type="ARBA" id="ARBA00033088"/>
    </source>
</evidence>
<evidence type="ECO:0000256" key="10">
    <source>
        <dbReference type="ARBA" id="ARBA00022989"/>
    </source>
</evidence>
<evidence type="ECO:0000313" key="21">
    <source>
        <dbReference type="Proteomes" id="UP000195602"/>
    </source>
</evidence>
<dbReference type="InterPro" id="IPR001296">
    <property type="entry name" value="Glyco_trans_1"/>
</dbReference>
<dbReference type="KEGG" id="clus:A9F13_06g01287"/>
<evidence type="ECO:0000256" key="3">
    <source>
        <dbReference type="ARBA" id="ARBA00006122"/>
    </source>
</evidence>
<protein>
    <recommendedName>
        <fullName evidence="5">Chitobiosyldiphosphodolichol beta-mannosyltransferase</fullName>
        <ecNumber evidence="4">2.4.1.142</ecNumber>
    </recommendedName>
    <alternativeName>
        <fullName evidence="13">Asparagine-linked glycosylation protein 1</fullName>
    </alternativeName>
    <alternativeName>
        <fullName evidence="15">Beta-1,4-mannosyltransferase</fullName>
    </alternativeName>
    <alternativeName>
        <fullName evidence="16">GDP-Man:GlcNAc2-PP-dolichol mannosyltransferase</fullName>
    </alternativeName>
    <alternativeName>
        <fullName evidence="14">GDP-mannose-dolichol diphosphochitobiose mannosyltransferase</fullName>
    </alternativeName>
</protein>
<dbReference type="Proteomes" id="UP000195602">
    <property type="component" value="Unassembled WGS sequence"/>
</dbReference>
<evidence type="ECO:0000256" key="8">
    <source>
        <dbReference type="ARBA" id="ARBA00022692"/>
    </source>
</evidence>
<evidence type="ECO:0000256" key="2">
    <source>
        <dbReference type="ARBA" id="ARBA00004922"/>
    </source>
</evidence>
<comment type="subcellular location">
    <subcellularLocation>
        <location evidence="1">Endoplasmic reticulum membrane</location>
        <topology evidence="1">Single-pass membrane protein</topology>
    </subcellularLocation>
</comment>
<dbReference type="GO" id="GO:0004578">
    <property type="term" value="F:chitobiosyldiphosphodolichol beta-mannosyltransferase activity"/>
    <property type="evidence" value="ECO:0007669"/>
    <property type="project" value="UniProtKB-EC"/>
</dbReference>
<keyword evidence="6" id="KW-0328">Glycosyltransferase</keyword>
<feature type="domain" description="Glycosyl transferase family 1" evidence="19">
    <location>
        <begin position="269"/>
        <end position="442"/>
    </location>
</feature>
<comment type="function">
    <text evidence="12">Participates in the formation of the lipid-linked precursor oligosaccharide for N-glycosylation. Involved in assembling the dolichol-pyrophosphate-GlcNAc(2)-Man(5) intermediate on the cytoplasmic surface of the ER.</text>
</comment>
<reference evidence="20 21" key="1">
    <citation type="submission" date="2017-04" db="EMBL/GenBank/DDBJ databases">
        <title>Draft genome of the yeast Clavispora lusitaniae type strain CBS 6936.</title>
        <authorList>
            <person name="Durrens P."/>
            <person name="Klopp C."/>
            <person name="Biteau N."/>
            <person name="Fitton-Ouhabi V."/>
            <person name="Dementhon K."/>
            <person name="Accoceberry I."/>
            <person name="Sherman D.J."/>
            <person name="Noel T."/>
        </authorList>
    </citation>
    <scope>NUCLEOTIDE SEQUENCE [LARGE SCALE GENOMIC DNA]</scope>
    <source>
        <strain evidence="20 21">CBS 6936</strain>
    </source>
</reference>
<evidence type="ECO:0000256" key="1">
    <source>
        <dbReference type="ARBA" id="ARBA00004389"/>
    </source>
</evidence>
<dbReference type="SUPFAM" id="SSF53756">
    <property type="entry name" value="UDP-Glycosyltransferase/glycogen phosphorylase"/>
    <property type="match status" value="1"/>
</dbReference>
<dbReference type="AlphaFoldDB" id="A0AA91Q1L7"/>
<evidence type="ECO:0000256" key="15">
    <source>
        <dbReference type="ARBA" id="ARBA00031566"/>
    </source>
</evidence>
<evidence type="ECO:0000256" key="12">
    <source>
        <dbReference type="ARBA" id="ARBA00024899"/>
    </source>
</evidence>
<accession>A0AA91Q1L7</accession>
<dbReference type="EMBL" id="LYUB02000006">
    <property type="protein sequence ID" value="OVF08998.1"/>
    <property type="molecule type" value="Genomic_DNA"/>
</dbReference>